<dbReference type="SUPFAM" id="SSF51306">
    <property type="entry name" value="LexA/Signal peptidase"/>
    <property type="match status" value="1"/>
</dbReference>
<name>A0A0R2HMP9_9LACO</name>
<evidence type="ECO:0000313" key="12">
    <source>
        <dbReference type="Proteomes" id="UP000076405"/>
    </source>
</evidence>
<evidence type="ECO:0000256" key="4">
    <source>
        <dbReference type="ARBA" id="ARBA00013208"/>
    </source>
</evidence>
<evidence type="ECO:0000256" key="2">
    <source>
        <dbReference type="ARBA" id="ARBA00004401"/>
    </source>
</evidence>
<dbReference type="Proteomes" id="UP000076405">
    <property type="component" value="Chromosome"/>
</dbReference>
<dbReference type="OrthoDB" id="9802919at2"/>
<dbReference type="NCBIfam" id="TIGR02227">
    <property type="entry name" value="sigpep_I_bact"/>
    <property type="match status" value="1"/>
</dbReference>
<evidence type="ECO:0000313" key="9">
    <source>
        <dbReference type="EMBL" id="AMV63007.1"/>
    </source>
</evidence>
<dbReference type="EC" id="3.4.21.89" evidence="4 7"/>
<evidence type="ECO:0000256" key="7">
    <source>
        <dbReference type="RuleBase" id="RU362042"/>
    </source>
</evidence>
<comment type="similarity">
    <text evidence="3 7">Belongs to the peptidase S26 family.</text>
</comment>
<keyword evidence="7" id="KW-0812">Transmembrane</keyword>
<dbReference type="InterPro" id="IPR036286">
    <property type="entry name" value="LexA/Signal_pep-like_sf"/>
</dbReference>
<keyword evidence="5 7" id="KW-0378">Hydrolase</keyword>
<dbReference type="GeneID" id="57276324"/>
<dbReference type="GO" id="GO:0006465">
    <property type="term" value="P:signal peptide processing"/>
    <property type="evidence" value="ECO:0007669"/>
    <property type="project" value="InterPro"/>
</dbReference>
<dbReference type="PANTHER" id="PTHR43390:SF1">
    <property type="entry name" value="CHLOROPLAST PROCESSING PEPTIDASE"/>
    <property type="match status" value="1"/>
</dbReference>
<keyword evidence="7" id="KW-1133">Transmembrane helix</keyword>
<feature type="transmembrane region" description="Helical" evidence="7">
    <location>
        <begin position="7"/>
        <end position="28"/>
    </location>
</feature>
<dbReference type="EMBL" id="CP012275">
    <property type="protein sequence ID" value="AMV63007.1"/>
    <property type="molecule type" value="Genomic_DNA"/>
</dbReference>
<comment type="catalytic activity">
    <reaction evidence="1 7">
        <text>Cleavage of hydrophobic, N-terminal signal or leader sequences from secreted and periplasmic proteins.</text>
        <dbReference type="EC" id="3.4.21.89"/>
    </reaction>
</comment>
<dbReference type="Proteomes" id="UP000076244">
    <property type="component" value="Chromosome"/>
</dbReference>
<dbReference type="InterPro" id="IPR019758">
    <property type="entry name" value="Pept_S26A_signal_pept_1_CS"/>
</dbReference>
<dbReference type="PRINTS" id="PR00727">
    <property type="entry name" value="LEADERPTASE"/>
</dbReference>
<evidence type="ECO:0000256" key="6">
    <source>
        <dbReference type="PIRSR" id="PIRSR600223-1"/>
    </source>
</evidence>
<dbReference type="Gene3D" id="2.10.109.10">
    <property type="entry name" value="Umud Fragment, subunit A"/>
    <property type="match status" value="1"/>
</dbReference>
<feature type="domain" description="Peptidase S26" evidence="8">
    <location>
        <begin position="8"/>
        <end position="185"/>
    </location>
</feature>
<evidence type="ECO:0000256" key="1">
    <source>
        <dbReference type="ARBA" id="ARBA00000677"/>
    </source>
</evidence>
<organism evidence="9 12">
    <name type="scientific">Pediococcus damnosus</name>
    <dbReference type="NCBI Taxonomy" id="51663"/>
    <lineage>
        <taxon>Bacteria</taxon>
        <taxon>Bacillati</taxon>
        <taxon>Bacillota</taxon>
        <taxon>Bacilli</taxon>
        <taxon>Lactobacillales</taxon>
        <taxon>Lactobacillaceae</taxon>
        <taxon>Pediococcus</taxon>
    </lineage>
</organism>
<dbReference type="GO" id="GO:0004252">
    <property type="term" value="F:serine-type endopeptidase activity"/>
    <property type="evidence" value="ECO:0007669"/>
    <property type="project" value="InterPro"/>
</dbReference>
<reference evidence="11 12" key="1">
    <citation type="journal article" date="2016" name="PLoS ONE">
        <title>The Identification of Novel Diagnostic Marker Genes for the Detection of Beer Spoiling Pediococcus damnosus Strains Using the BlAst Diagnostic Gene findEr.</title>
        <authorList>
            <person name="Behr J."/>
            <person name="Geissler A.J."/>
            <person name="Schmid J."/>
            <person name="Zehe A."/>
            <person name="Vogel R.F."/>
        </authorList>
    </citation>
    <scope>NUCLEOTIDE SEQUENCE [LARGE SCALE GENOMIC DNA]</scope>
    <source>
        <strain evidence="9 12">TMW 2.1533</strain>
        <strain evidence="10 11">TMW 2.1535</strain>
    </source>
</reference>
<dbReference type="RefSeq" id="WP_046870961.1">
    <property type="nucleotide sequence ID" value="NZ_BAAAXI010000020.1"/>
</dbReference>
<dbReference type="KEGG" id="pdm:ADU72_1173"/>
<evidence type="ECO:0000313" key="11">
    <source>
        <dbReference type="Proteomes" id="UP000076244"/>
    </source>
</evidence>
<proteinExistence type="inferred from homology"/>
<dbReference type="AlphaFoldDB" id="A0A0R2HMP9"/>
<keyword evidence="7" id="KW-0645">Protease</keyword>
<evidence type="ECO:0000259" key="8">
    <source>
        <dbReference type="Pfam" id="PF10502"/>
    </source>
</evidence>
<dbReference type="InterPro" id="IPR019533">
    <property type="entry name" value="Peptidase_S26"/>
</dbReference>
<evidence type="ECO:0000256" key="5">
    <source>
        <dbReference type="ARBA" id="ARBA00022801"/>
    </source>
</evidence>
<dbReference type="GO" id="GO:0005886">
    <property type="term" value="C:plasma membrane"/>
    <property type="evidence" value="ECO:0007669"/>
    <property type="project" value="UniProtKB-SubCell"/>
</dbReference>
<evidence type="ECO:0000256" key="3">
    <source>
        <dbReference type="ARBA" id="ARBA00009370"/>
    </source>
</evidence>
<dbReference type="GO" id="GO:0009003">
    <property type="term" value="F:signal peptidase activity"/>
    <property type="evidence" value="ECO:0007669"/>
    <property type="project" value="UniProtKB-EC"/>
</dbReference>
<evidence type="ECO:0000313" key="10">
    <source>
        <dbReference type="EMBL" id="AMV67106.1"/>
    </source>
</evidence>
<comment type="subcellular location">
    <subcellularLocation>
        <location evidence="2">Cell membrane</location>
        <topology evidence="2">Single-pass type II membrane protein</topology>
    </subcellularLocation>
    <subcellularLocation>
        <location evidence="7">Membrane</location>
        <topology evidence="7">Single-pass type II membrane protein</topology>
    </subcellularLocation>
</comment>
<dbReference type="Pfam" id="PF10502">
    <property type="entry name" value="Peptidase_S26"/>
    <property type="match status" value="1"/>
</dbReference>
<dbReference type="InterPro" id="IPR019757">
    <property type="entry name" value="Pept_S26A_signal_pept_1_Lys-AS"/>
</dbReference>
<dbReference type="CDD" id="cd06530">
    <property type="entry name" value="S26_SPase_I"/>
    <property type="match status" value="1"/>
</dbReference>
<feature type="active site" evidence="6">
    <location>
        <position position="82"/>
    </location>
</feature>
<dbReference type="InterPro" id="IPR000223">
    <property type="entry name" value="Pept_S26A_signal_pept_1"/>
</dbReference>
<accession>A0A0R2HMP9</accession>
<protein>
    <recommendedName>
        <fullName evidence="4 7">Signal peptidase I</fullName>
        <ecNumber evidence="4 7">3.4.21.89</ecNumber>
    </recommendedName>
</protein>
<gene>
    <name evidence="9" type="ORF">ADU70_1523</name>
    <name evidence="10" type="ORF">ADU72_1173</name>
</gene>
<dbReference type="PROSITE" id="PS00761">
    <property type="entry name" value="SPASE_I_3"/>
    <property type="match status" value="1"/>
</dbReference>
<dbReference type="PANTHER" id="PTHR43390">
    <property type="entry name" value="SIGNAL PEPTIDASE I"/>
    <property type="match status" value="1"/>
</dbReference>
<keyword evidence="11" id="KW-1185">Reference proteome</keyword>
<dbReference type="EMBL" id="CP012288">
    <property type="protein sequence ID" value="AMV67106.1"/>
    <property type="molecule type" value="Genomic_DNA"/>
</dbReference>
<feature type="active site" evidence="6">
    <location>
        <position position="38"/>
    </location>
</feature>
<keyword evidence="7" id="KW-0472">Membrane</keyword>
<sequence>MKTLKSIMSWVVPILIGLIIALLVRSFLFEIVRVDGTSMEPNLLNNERVFVMKQEKIKHLSVIVFDAYGADPEAAPGTEYVKRVIGMPGDKISYKDGNLYVNNKLVPQKFINTYQRENGTAIGAEANQWSLASVAKARGWGNNPETVPAGQYFVMGDHRSVSNDSRYWGFVKKNEVMGVVKVPFWGSSSAKKNINDRTGDY</sequence>
<dbReference type="PROSITE" id="PS00760">
    <property type="entry name" value="SPASE_I_2"/>
    <property type="match status" value="1"/>
</dbReference>